<evidence type="ECO:0000313" key="2">
    <source>
        <dbReference type="EMBL" id="RUT14367.1"/>
    </source>
</evidence>
<dbReference type="PANTHER" id="PTHR43640:SF1">
    <property type="entry name" value="THIOREDOXIN-DEPENDENT PEROXIREDOXIN"/>
    <property type="match status" value="1"/>
</dbReference>
<dbReference type="PANTHER" id="PTHR43640">
    <property type="entry name" value="OS07G0260300 PROTEIN"/>
    <property type="match status" value="1"/>
</dbReference>
<comment type="caution">
    <text evidence="2">The sequence shown here is derived from an EMBL/GenBank/DDBJ whole genome shotgun (WGS) entry which is preliminary data.</text>
</comment>
<dbReference type="AlphaFoldDB" id="A0AB37UT92"/>
<accession>A0AB37UT92</accession>
<dbReference type="InterPro" id="IPR036249">
    <property type="entry name" value="Thioredoxin-like_sf"/>
</dbReference>
<protein>
    <recommendedName>
        <fullName evidence="1">Thioredoxin domain-containing protein</fullName>
    </recommendedName>
</protein>
<proteinExistence type="predicted"/>
<dbReference type="EMBL" id="RSCK01000002">
    <property type="protein sequence ID" value="RUT14367.1"/>
    <property type="molecule type" value="Genomic_DNA"/>
</dbReference>
<evidence type="ECO:0000313" key="3">
    <source>
        <dbReference type="Proteomes" id="UP000282574"/>
    </source>
</evidence>
<gene>
    <name evidence="2" type="ORF">DSM107010_03980</name>
</gene>
<dbReference type="Pfam" id="PF00578">
    <property type="entry name" value="AhpC-TSA"/>
    <property type="match status" value="1"/>
</dbReference>
<dbReference type="InterPro" id="IPR013766">
    <property type="entry name" value="Thioredoxin_domain"/>
</dbReference>
<dbReference type="PROSITE" id="PS51352">
    <property type="entry name" value="THIOREDOXIN_2"/>
    <property type="match status" value="1"/>
</dbReference>
<dbReference type="Gene3D" id="3.40.30.10">
    <property type="entry name" value="Glutaredoxin"/>
    <property type="match status" value="1"/>
</dbReference>
<name>A0AB37UT92_9CYAN</name>
<dbReference type="SUPFAM" id="SSF52833">
    <property type="entry name" value="Thioredoxin-like"/>
    <property type="match status" value="1"/>
</dbReference>
<dbReference type="InterPro" id="IPR000866">
    <property type="entry name" value="AhpC/TSA"/>
</dbReference>
<reference evidence="2 3" key="1">
    <citation type="journal article" date="2019" name="Genome Biol. Evol.">
        <title>Day and night: Metabolic profiles and evolutionary relationships of six axenic non-marine cyanobacteria.</title>
        <authorList>
            <person name="Will S.E."/>
            <person name="Henke P."/>
            <person name="Boedeker C."/>
            <person name="Huang S."/>
            <person name="Brinkmann H."/>
            <person name="Rohde M."/>
            <person name="Jarek M."/>
            <person name="Friedl T."/>
            <person name="Seufert S."/>
            <person name="Schumacher M."/>
            <person name="Overmann J."/>
            <person name="Neumann-Schaal M."/>
            <person name="Petersen J."/>
        </authorList>
    </citation>
    <scope>NUCLEOTIDE SEQUENCE [LARGE SCALE GENOMIC DNA]</scope>
    <source>
        <strain evidence="2 3">SAG 39.79</strain>
    </source>
</reference>
<dbReference type="Proteomes" id="UP000282574">
    <property type="component" value="Unassembled WGS sequence"/>
</dbReference>
<feature type="domain" description="Thioredoxin" evidence="1">
    <location>
        <begin position="24"/>
        <end position="176"/>
    </location>
</feature>
<sequence>MNIQIGYRNIFISKTMTIQTNIQPPKVRYAPDFELRGIDTQVHHLARYLEKFQAVGVVFMSHSCDYVQSYIERLKIIQIELQDQGFTLIGINANQNLEDRFEQMKNFANYYQLNFPYLWDSTRDVTESFGAKTTPMSFLIDTEGCIRYQGAIDDRPAEPAAVKQPYLRKAILELLQGQPISIATTETIGCTLQWGN</sequence>
<dbReference type="GO" id="GO:0016209">
    <property type="term" value="F:antioxidant activity"/>
    <property type="evidence" value="ECO:0007669"/>
    <property type="project" value="InterPro"/>
</dbReference>
<evidence type="ECO:0000259" key="1">
    <source>
        <dbReference type="PROSITE" id="PS51352"/>
    </source>
</evidence>
<dbReference type="CDD" id="cd02969">
    <property type="entry name" value="PRX_like1"/>
    <property type="match status" value="1"/>
</dbReference>
<dbReference type="InterPro" id="IPR047262">
    <property type="entry name" value="PRX-like1"/>
</dbReference>
<organism evidence="2 3">
    <name type="scientific">Chroococcidiopsis cubana SAG 39.79</name>
    <dbReference type="NCBI Taxonomy" id="388085"/>
    <lineage>
        <taxon>Bacteria</taxon>
        <taxon>Bacillati</taxon>
        <taxon>Cyanobacteriota</taxon>
        <taxon>Cyanophyceae</taxon>
        <taxon>Chroococcidiopsidales</taxon>
        <taxon>Chroococcidiopsidaceae</taxon>
        <taxon>Chroococcidiopsis</taxon>
    </lineage>
</organism>
<dbReference type="GO" id="GO:0016491">
    <property type="term" value="F:oxidoreductase activity"/>
    <property type="evidence" value="ECO:0007669"/>
    <property type="project" value="InterPro"/>
</dbReference>
<keyword evidence="3" id="KW-1185">Reference proteome</keyword>